<gene>
    <name evidence="2" type="ORF">SAMN05192562_103289</name>
</gene>
<protein>
    <recommendedName>
        <fullName evidence="1">FRG domain-containing protein</fullName>
    </recommendedName>
</protein>
<name>A0A1I7C6K9_9ENTR</name>
<organism evidence="2 3">
    <name type="scientific">Kosakonia arachidis</name>
    <dbReference type="NCBI Taxonomy" id="551989"/>
    <lineage>
        <taxon>Bacteria</taxon>
        <taxon>Pseudomonadati</taxon>
        <taxon>Pseudomonadota</taxon>
        <taxon>Gammaproteobacteria</taxon>
        <taxon>Enterobacterales</taxon>
        <taxon>Enterobacteriaceae</taxon>
        <taxon>Kosakonia</taxon>
    </lineage>
</organism>
<proteinExistence type="predicted"/>
<feature type="domain" description="FRG" evidence="1">
    <location>
        <begin position="58"/>
        <end position="165"/>
    </location>
</feature>
<keyword evidence="3" id="KW-1185">Reference proteome</keyword>
<sequence>MSKIPDNYWNKIPKWESTLPKQSFVITADKFSGRIPVTRIDDWHDFTNLLESDFFNQNDIQLVFRGHRRFDWGMTPTLGRVTSNGIVTKELAERQLILFRKAIRGRIKDHSLLDDGPEDDELWSIGQHHGLMTPLLDWTYSPYVALFFAFCKEDQIEEDDNPYRSIYVLNKTFIVDEEICQDIRLFEPKKDDHGRLVSQAGLFTYSPHDATIENKLAEILSNEEVHGDDFSNASEDEEAYILAKYICKIYIKNENQGECLKYLRRMNVHHASLFPDLIGAADYCNVFIAEIEKNKSEKIEVSESADFHQETTPISFESNSSKIRASNSIMDLLLTPTEANSIDVKKLEFMANEIANTLAKGKLIDWQERDSLKESMLAKTRIILRKAGYPESAREYVIKNILSIEDSDDKEA</sequence>
<dbReference type="InterPro" id="IPR014966">
    <property type="entry name" value="FRG-dom"/>
</dbReference>
<evidence type="ECO:0000313" key="3">
    <source>
        <dbReference type="Proteomes" id="UP000199187"/>
    </source>
</evidence>
<dbReference type="Pfam" id="PF08867">
    <property type="entry name" value="FRG"/>
    <property type="match status" value="1"/>
</dbReference>
<dbReference type="AlphaFoldDB" id="A0A1I7C6K9"/>
<dbReference type="Proteomes" id="UP000199187">
    <property type="component" value="Unassembled WGS sequence"/>
</dbReference>
<dbReference type="RefSeq" id="WP_208809130.1">
    <property type="nucleotide sequence ID" value="NZ_CP045300.1"/>
</dbReference>
<dbReference type="InterPro" id="IPR021810">
    <property type="entry name" value="T1RH-like_C"/>
</dbReference>
<dbReference type="SMART" id="SM00901">
    <property type="entry name" value="FRG"/>
    <property type="match status" value="1"/>
</dbReference>
<reference evidence="3" key="1">
    <citation type="submission" date="2016-10" db="EMBL/GenBank/DDBJ databases">
        <authorList>
            <person name="Varghese N."/>
            <person name="Submissions S."/>
        </authorList>
    </citation>
    <scope>NUCLEOTIDE SEQUENCE [LARGE SCALE GENOMIC DNA]</scope>
    <source>
        <strain evidence="3">Ah-143</strain>
    </source>
</reference>
<accession>A0A1I7C6K9</accession>
<evidence type="ECO:0000259" key="1">
    <source>
        <dbReference type="SMART" id="SM00901"/>
    </source>
</evidence>
<dbReference type="Pfam" id="PF11867">
    <property type="entry name" value="T1RH-like_C"/>
    <property type="match status" value="1"/>
</dbReference>
<evidence type="ECO:0000313" key="2">
    <source>
        <dbReference type="EMBL" id="SFT95063.1"/>
    </source>
</evidence>
<dbReference type="EMBL" id="FPAU01000003">
    <property type="protein sequence ID" value="SFT95063.1"/>
    <property type="molecule type" value="Genomic_DNA"/>
</dbReference>